<evidence type="ECO:0000313" key="2">
    <source>
        <dbReference type="Proteomes" id="UP000298616"/>
    </source>
</evidence>
<dbReference type="EMBL" id="CP028923">
    <property type="protein sequence ID" value="QCK15657.1"/>
    <property type="molecule type" value="Genomic_DNA"/>
</dbReference>
<keyword evidence="2" id="KW-1185">Reference proteome</keyword>
<dbReference type="KEGG" id="fpf:DCC35_13345"/>
<proteinExistence type="predicted"/>
<sequence>MNKFNFFLLVPFIGILFSCDNNDKIIPPNNNCDKELIMSKDLYENAPSDPLTIESTELNGNCLTINFYAGGCDGSTWKYELIGDPRSILEGPVHHNIRLSLEDNELCEAIIRKEVSFDLNPALSSENLVILTLTNNDEEIVYDLNK</sequence>
<reference evidence="1 2" key="1">
    <citation type="submission" date="2018-04" db="EMBL/GenBank/DDBJ databases">
        <title>Complete genome uncultured novel isolate.</title>
        <authorList>
            <person name="Merlino G."/>
        </authorList>
    </citation>
    <scope>NUCLEOTIDE SEQUENCE [LARGE SCALE GENOMIC DNA]</scope>
    <source>
        <strain evidence="2">R1DC9</strain>
    </source>
</reference>
<name>A0A4D7JLY4_9BACT</name>
<dbReference type="OrthoDB" id="1493159at2"/>
<dbReference type="AlphaFoldDB" id="A0A4D7JLY4"/>
<accession>A0A4D7JLY4</accession>
<protein>
    <submittedName>
        <fullName evidence="1">Uncharacterized protein</fullName>
    </submittedName>
</protein>
<dbReference type="Proteomes" id="UP000298616">
    <property type="component" value="Chromosome"/>
</dbReference>
<gene>
    <name evidence="1" type="ORF">DCC35_13345</name>
</gene>
<evidence type="ECO:0000313" key="1">
    <source>
        <dbReference type="EMBL" id="QCK15657.1"/>
    </source>
</evidence>
<dbReference type="PROSITE" id="PS51257">
    <property type="entry name" value="PROKAR_LIPOPROTEIN"/>
    <property type="match status" value="1"/>
</dbReference>
<dbReference type="RefSeq" id="WP_137091254.1">
    <property type="nucleotide sequence ID" value="NZ_CP028923.1"/>
</dbReference>
<organism evidence="1 2">
    <name type="scientific">Mangrovivirga cuniculi</name>
    <dbReference type="NCBI Taxonomy" id="2715131"/>
    <lineage>
        <taxon>Bacteria</taxon>
        <taxon>Pseudomonadati</taxon>
        <taxon>Bacteroidota</taxon>
        <taxon>Cytophagia</taxon>
        <taxon>Cytophagales</taxon>
        <taxon>Mangrovivirgaceae</taxon>
        <taxon>Mangrovivirga</taxon>
    </lineage>
</organism>